<reference evidence="1" key="1">
    <citation type="submission" date="2018-05" db="EMBL/GenBank/DDBJ databases">
        <authorList>
            <person name="Lanie J.A."/>
            <person name="Ng W.-L."/>
            <person name="Kazmierczak K.M."/>
            <person name="Andrzejewski T.M."/>
            <person name="Davidsen T.M."/>
            <person name="Wayne K.J."/>
            <person name="Tettelin H."/>
            <person name="Glass J.I."/>
            <person name="Rusch D."/>
            <person name="Podicherti R."/>
            <person name="Tsui H.-C.T."/>
            <person name="Winkler M.E."/>
        </authorList>
    </citation>
    <scope>NUCLEOTIDE SEQUENCE</scope>
</reference>
<protein>
    <submittedName>
        <fullName evidence="1">Uncharacterized protein</fullName>
    </submittedName>
</protein>
<organism evidence="1">
    <name type="scientific">marine metagenome</name>
    <dbReference type="NCBI Taxonomy" id="408172"/>
    <lineage>
        <taxon>unclassified sequences</taxon>
        <taxon>metagenomes</taxon>
        <taxon>ecological metagenomes</taxon>
    </lineage>
</organism>
<gene>
    <name evidence="1" type="ORF">METZ01_LOCUS77322</name>
</gene>
<name>A0A381UA76_9ZZZZ</name>
<dbReference type="AlphaFoldDB" id="A0A381UA76"/>
<accession>A0A381UA76</accession>
<proteinExistence type="predicted"/>
<dbReference type="EMBL" id="UINC01005935">
    <property type="protein sequence ID" value="SVA24468.1"/>
    <property type="molecule type" value="Genomic_DNA"/>
</dbReference>
<sequence>MAVQGRPDGTESGHQRWDEIAVAPLVEVDQREGLQTADLLRVVRLRDYPLSLLLHGRLNLGAVGILKSVSDRRGVVLALCHGWLEVASDFRVT</sequence>
<evidence type="ECO:0000313" key="1">
    <source>
        <dbReference type="EMBL" id="SVA24468.1"/>
    </source>
</evidence>